<evidence type="ECO:0000256" key="5">
    <source>
        <dbReference type="ARBA" id="ARBA00022801"/>
    </source>
</evidence>
<dbReference type="EC" id="3.2.1.51" evidence="3"/>
<dbReference type="GO" id="GO:0004560">
    <property type="term" value="F:alpha-L-fucosidase activity"/>
    <property type="evidence" value="ECO:0007669"/>
    <property type="project" value="UniProtKB-EC"/>
</dbReference>
<evidence type="ECO:0000256" key="4">
    <source>
        <dbReference type="ARBA" id="ARBA00022729"/>
    </source>
</evidence>
<evidence type="ECO:0000259" key="8">
    <source>
        <dbReference type="Pfam" id="PF01120"/>
    </source>
</evidence>
<feature type="domain" description="Glycoside hydrolase family 29 N-terminal" evidence="8">
    <location>
        <begin position="160"/>
        <end position="514"/>
    </location>
</feature>
<dbReference type="InterPro" id="IPR017853">
    <property type="entry name" value="GH"/>
</dbReference>
<dbReference type="SUPFAM" id="SSF51445">
    <property type="entry name" value="(Trans)glycosidases"/>
    <property type="match status" value="1"/>
</dbReference>
<dbReference type="Proteomes" id="UP001163105">
    <property type="component" value="Unassembled WGS sequence"/>
</dbReference>
<evidence type="ECO:0000256" key="7">
    <source>
        <dbReference type="SAM" id="SignalP"/>
    </source>
</evidence>
<organism evidence="9 10">
    <name type="scientific">Purpureocillium lavendulum</name>
    <dbReference type="NCBI Taxonomy" id="1247861"/>
    <lineage>
        <taxon>Eukaryota</taxon>
        <taxon>Fungi</taxon>
        <taxon>Dikarya</taxon>
        <taxon>Ascomycota</taxon>
        <taxon>Pezizomycotina</taxon>
        <taxon>Sordariomycetes</taxon>
        <taxon>Hypocreomycetidae</taxon>
        <taxon>Hypocreales</taxon>
        <taxon>Ophiocordycipitaceae</taxon>
        <taxon>Purpureocillium</taxon>
    </lineage>
</organism>
<gene>
    <name evidence="9" type="primary">FUCA</name>
    <name evidence="9" type="ORF">O9K51_04788</name>
</gene>
<protein>
    <recommendedName>
        <fullName evidence="3">alpha-L-fucosidase</fullName>
        <ecNumber evidence="3">3.2.1.51</ecNumber>
    </recommendedName>
</protein>
<dbReference type="InterPro" id="IPR016286">
    <property type="entry name" value="FUC_metazoa-typ"/>
</dbReference>
<dbReference type="SMART" id="SM00812">
    <property type="entry name" value="Alpha_L_fucos"/>
    <property type="match status" value="1"/>
</dbReference>
<dbReference type="PANTHER" id="PTHR10030">
    <property type="entry name" value="ALPHA-L-FUCOSIDASE"/>
    <property type="match status" value="1"/>
</dbReference>
<evidence type="ECO:0000313" key="10">
    <source>
        <dbReference type="Proteomes" id="UP001163105"/>
    </source>
</evidence>
<evidence type="ECO:0000256" key="1">
    <source>
        <dbReference type="ARBA" id="ARBA00004071"/>
    </source>
</evidence>
<keyword evidence="5" id="KW-0378">Hydrolase</keyword>
<dbReference type="EMBL" id="JAQHRD010000003">
    <property type="protein sequence ID" value="KAJ6443609.1"/>
    <property type="molecule type" value="Genomic_DNA"/>
</dbReference>
<comment type="caution">
    <text evidence="9">The sequence shown here is derived from an EMBL/GenBank/DDBJ whole genome shotgun (WGS) entry which is preliminary data.</text>
</comment>
<comment type="similarity">
    <text evidence="2">Belongs to the glycosyl hydrolase 29 family.</text>
</comment>
<dbReference type="InterPro" id="IPR000933">
    <property type="entry name" value="Glyco_hydro_29"/>
</dbReference>
<name>A0AB34FWX0_9HYPO</name>
<evidence type="ECO:0000313" key="9">
    <source>
        <dbReference type="EMBL" id="KAJ6443609.1"/>
    </source>
</evidence>
<keyword evidence="6" id="KW-0326">Glycosidase</keyword>
<evidence type="ECO:0000256" key="6">
    <source>
        <dbReference type="ARBA" id="ARBA00023295"/>
    </source>
</evidence>
<dbReference type="Pfam" id="PF01120">
    <property type="entry name" value="Alpha_L_fucos"/>
    <property type="match status" value="1"/>
</dbReference>
<feature type="signal peptide" evidence="7">
    <location>
        <begin position="1"/>
        <end position="22"/>
    </location>
</feature>
<keyword evidence="4 7" id="KW-0732">Signal</keyword>
<dbReference type="PRINTS" id="PR00741">
    <property type="entry name" value="GLHYDRLASE29"/>
</dbReference>
<feature type="chain" id="PRO_5044191616" description="alpha-L-fucosidase" evidence="7">
    <location>
        <begin position="23"/>
        <end position="611"/>
    </location>
</feature>
<sequence>MLRSSLFAGSLLAALANGAALAAEPVSDVVSRTDSHGPVLNIVAPNITSKWFEKSDYVQIIEMFVENTDDKAYVTAANGLKISVKSSSLDTVVPGTLKRLAPKQSAIVQVGVRNKRGVKAGTACSAELVSEYHGGRHSGGGSGSSAGPSAKVSGSCGIGDFEASVQSVESHTNPDWFNDAKYGIFIHWGVYAAPAYGNVGENENYAEWYWNWMHRKGDKTATYEYHLETYGADFNYDDFFPNFTTKNFDPKAWVDLFSDAGAQYFVPTTKHHDGFAIFNFSESISRRSSVHYGPKRDIIGDLFAAARKHQPHLRLGTYFSMPEWYNPAYKRYGSGSFPGGPPTNPYTGAELEYTGYVEVDDFVRDIQLPQMQTLAYEYDVDIMWCDISGSPNNMTVLAAPWLNWARDRRRQVTFNNRCGLRGDFDTPEYTTNNETVEHKWEASRGMDPHSYGYNYQTPDDEYLTGESIARTLVDIVSKNGNFLLDIGPEHDGAIKEVMQRGLRDAGRWIKSHGEAIFNTRYWKVTPGLDPLRYTTTHDAFYIHHLGAPSGTLSIADPVPYLPGDKVTVVGGKQHGKTVPVKWDGIGKLSFELSDEVVQGDEYVWTFKIEYK</sequence>
<proteinExistence type="inferred from homology"/>
<dbReference type="Gene3D" id="3.20.20.80">
    <property type="entry name" value="Glycosidases"/>
    <property type="match status" value="1"/>
</dbReference>
<evidence type="ECO:0000256" key="2">
    <source>
        <dbReference type="ARBA" id="ARBA00007951"/>
    </source>
</evidence>
<dbReference type="AlphaFoldDB" id="A0AB34FWX0"/>
<evidence type="ECO:0000256" key="3">
    <source>
        <dbReference type="ARBA" id="ARBA00012662"/>
    </source>
</evidence>
<accession>A0AB34FWX0</accession>
<dbReference type="PANTHER" id="PTHR10030:SF37">
    <property type="entry name" value="ALPHA-L-FUCOSIDASE-RELATED"/>
    <property type="match status" value="1"/>
</dbReference>
<keyword evidence="10" id="KW-1185">Reference proteome</keyword>
<dbReference type="GO" id="GO:0016139">
    <property type="term" value="P:glycoside catabolic process"/>
    <property type="evidence" value="ECO:0007669"/>
    <property type="project" value="TreeGrafter"/>
</dbReference>
<dbReference type="InterPro" id="IPR057739">
    <property type="entry name" value="Glyco_hydro_29_N"/>
</dbReference>
<dbReference type="GO" id="GO:0006004">
    <property type="term" value="P:fucose metabolic process"/>
    <property type="evidence" value="ECO:0007669"/>
    <property type="project" value="InterPro"/>
</dbReference>
<reference evidence="9" key="1">
    <citation type="submission" date="2023-01" db="EMBL/GenBank/DDBJ databases">
        <title>The growth and conidiation of Purpureocillium lavendulum are regulated by nitrogen source and histone H3K14 acetylation.</title>
        <authorList>
            <person name="Tang P."/>
            <person name="Han J."/>
            <person name="Zhang C."/>
            <person name="Tang P."/>
            <person name="Qi F."/>
            <person name="Zhang K."/>
            <person name="Liang L."/>
        </authorList>
    </citation>
    <scope>NUCLEOTIDE SEQUENCE</scope>
    <source>
        <strain evidence="9">YMF1.00683</strain>
    </source>
</reference>
<comment type="function">
    <text evidence="1">Alpha-L-fucosidase is responsible for hydrolyzing the alpha-1,6-linked fucose joined to the reducing-end N-acetylglucosamine of the carbohydrate moieties of glycoproteins.</text>
</comment>